<dbReference type="Pfam" id="PF01284">
    <property type="entry name" value="MARVEL"/>
    <property type="match status" value="1"/>
</dbReference>
<evidence type="ECO:0000256" key="1">
    <source>
        <dbReference type="ARBA" id="ARBA00004141"/>
    </source>
</evidence>
<comment type="subcellular location">
    <subcellularLocation>
        <location evidence="1">Membrane</location>
        <topology evidence="1">Multi-pass membrane protein</topology>
    </subcellularLocation>
</comment>
<dbReference type="PROSITE" id="PS51225">
    <property type="entry name" value="MARVEL"/>
    <property type="match status" value="1"/>
</dbReference>
<dbReference type="PANTHER" id="PTHR10838">
    <property type="entry name" value="SYNAPTOGYRIN"/>
    <property type="match status" value="1"/>
</dbReference>
<dbReference type="PANTHER" id="PTHR10838:SF22">
    <property type="entry name" value="SYNAPTOGYRIN-4"/>
    <property type="match status" value="1"/>
</dbReference>
<reference evidence="9" key="3">
    <citation type="submission" date="2025-09" db="UniProtKB">
        <authorList>
            <consortium name="Ensembl"/>
        </authorList>
    </citation>
    <scope>IDENTIFICATION</scope>
</reference>
<sequence>MERTQRQEGLIVNIACCYGITVGILAFLHCLLFLGFDVYEPSITTHKFKYTILVLDVTFSIIWTCLWFVGFCFLANQWIRSTSHYLLGTGAARTSITFAVLSVPCWVSQSSTPLLFQSNEKALSELPQVPAHRGPTPVRCYIK</sequence>
<evidence type="ECO:0000259" key="8">
    <source>
        <dbReference type="PROSITE" id="PS51225"/>
    </source>
</evidence>
<dbReference type="InterPro" id="IPR008253">
    <property type="entry name" value="Marvel"/>
</dbReference>
<organism evidence="9 10">
    <name type="scientific">Podarcis muralis</name>
    <name type="common">Wall lizard</name>
    <name type="synonym">Lacerta muralis</name>
    <dbReference type="NCBI Taxonomy" id="64176"/>
    <lineage>
        <taxon>Eukaryota</taxon>
        <taxon>Metazoa</taxon>
        <taxon>Chordata</taxon>
        <taxon>Craniata</taxon>
        <taxon>Vertebrata</taxon>
        <taxon>Euteleostomi</taxon>
        <taxon>Lepidosauria</taxon>
        <taxon>Squamata</taxon>
        <taxon>Bifurcata</taxon>
        <taxon>Unidentata</taxon>
        <taxon>Episquamata</taxon>
        <taxon>Laterata</taxon>
        <taxon>Lacertibaenia</taxon>
        <taxon>Lacertidae</taxon>
        <taxon>Podarcis</taxon>
    </lineage>
</organism>
<evidence type="ECO:0000313" key="9">
    <source>
        <dbReference type="Ensembl" id="ENSPMRP00000032107.1"/>
    </source>
</evidence>
<keyword evidence="4 7" id="KW-1133">Transmembrane helix</keyword>
<dbReference type="GO" id="GO:0031594">
    <property type="term" value="C:neuromuscular junction"/>
    <property type="evidence" value="ECO:0007669"/>
    <property type="project" value="TreeGrafter"/>
</dbReference>
<evidence type="ECO:0000256" key="5">
    <source>
        <dbReference type="ARBA" id="ARBA00023136"/>
    </source>
</evidence>
<keyword evidence="10" id="KW-1185">Reference proteome</keyword>
<accession>A0A670KBC4</accession>
<dbReference type="Proteomes" id="UP000472272">
    <property type="component" value="Chromosome 13"/>
</dbReference>
<keyword evidence="3 6" id="KW-0812">Transmembrane</keyword>
<dbReference type="Ensembl" id="ENSPMRT00000034048.1">
    <property type="protein sequence ID" value="ENSPMRP00000032107.1"/>
    <property type="gene ID" value="ENSPMRG00000020814.1"/>
</dbReference>
<evidence type="ECO:0000256" key="6">
    <source>
        <dbReference type="PROSITE-ProRule" id="PRU00581"/>
    </source>
</evidence>
<comment type="similarity">
    <text evidence="2">Belongs to the synaptogyrin family.</text>
</comment>
<feature type="domain" description="MARVEL" evidence="8">
    <location>
        <begin position="1"/>
        <end position="118"/>
    </location>
</feature>
<proteinExistence type="inferred from homology"/>
<evidence type="ECO:0000313" key="10">
    <source>
        <dbReference type="Proteomes" id="UP000472272"/>
    </source>
</evidence>
<reference evidence="9" key="2">
    <citation type="submission" date="2025-08" db="UniProtKB">
        <authorList>
            <consortium name="Ensembl"/>
        </authorList>
    </citation>
    <scope>IDENTIFICATION</scope>
</reference>
<evidence type="ECO:0000256" key="3">
    <source>
        <dbReference type="ARBA" id="ARBA00022692"/>
    </source>
</evidence>
<dbReference type="GO" id="GO:0030672">
    <property type="term" value="C:synaptic vesicle membrane"/>
    <property type="evidence" value="ECO:0007669"/>
    <property type="project" value="TreeGrafter"/>
</dbReference>
<feature type="transmembrane region" description="Helical" evidence="7">
    <location>
        <begin position="48"/>
        <end position="74"/>
    </location>
</feature>
<name>A0A670KBC4_PODMU</name>
<dbReference type="GeneTree" id="ENSGT00950000182935"/>
<evidence type="ECO:0000256" key="7">
    <source>
        <dbReference type="SAM" id="Phobius"/>
    </source>
</evidence>
<dbReference type="InterPro" id="IPR016579">
    <property type="entry name" value="Synaptogyrin"/>
</dbReference>
<feature type="transmembrane region" description="Helical" evidence="7">
    <location>
        <begin position="12"/>
        <end position="36"/>
    </location>
</feature>
<evidence type="ECO:0000256" key="4">
    <source>
        <dbReference type="ARBA" id="ARBA00022989"/>
    </source>
</evidence>
<evidence type="ECO:0000256" key="2">
    <source>
        <dbReference type="ARBA" id="ARBA00010252"/>
    </source>
</evidence>
<keyword evidence="5 6" id="KW-0472">Membrane</keyword>
<reference evidence="9 10" key="1">
    <citation type="journal article" date="2019" name="Proc. Natl. Acad. Sci. U.S.A.">
        <title>Regulatory changes in pterin and carotenoid genes underlie balanced color polymorphisms in the wall lizard.</title>
        <authorList>
            <person name="Andrade P."/>
            <person name="Pinho C."/>
            <person name="Perez I de Lanuza G."/>
            <person name="Afonso S."/>
            <person name="Brejcha J."/>
            <person name="Rubin C.J."/>
            <person name="Wallerman O."/>
            <person name="Pereira P."/>
            <person name="Sabatino S.J."/>
            <person name="Bellati A."/>
            <person name="Pellitteri-Rosa D."/>
            <person name="Bosakova Z."/>
            <person name="Bunikis I."/>
            <person name="Carretero M.A."/>
            <person name="Feiner N."/>
            <person name="Marsik P."/>
            <person name="Pauperio F."/>
            <person name="Salvi D."/>
            <person name="Soler L."/>
            <person name="While G.M."/>
            <person name="Uller T."/>
            <person name="Font E."/>
            <person name="Andersson L."/>
            <person name="Carneiro M."/>
        </authorList>
    </citation>
    <scope>NUCLEOTIDE SEQUENCE</scope>
</reference>
<protein>
    <recommendedName>
        <fullName evidence="8">MARVEL domain-containing protein</fullName>
    </recommendedName>
</protein>
<dbReference type="AlphaFoldDB" id="A0A670KBC4"/>